<dbReference type="VEuPathDB" id="FungiDB:FUN_001838"/>
<dbReference type="AlphaFoldDB" id="A0A2N0P545"/>
<reference evidence="2 3" key="1">
    <citation type="submission" date="2016-04" db="EMBL/GenBank/DDBJ databases">
        <title>Genome analyses suggest a sexual origin of heterokaryosis in a supposedly ancient asexual fungus.</title>
        <authorList>
            <person name="Ropars J."/>
            <person name="Sedzielewska K."/>
            <person name="Noel J."/>
            <person name="Charron P."/>
            <person name="Farinelli L."/>
            <person name="Marton T."/>
            <person name="Kruger M."/>
            <person name="Pelin A."/>
            <person name="Brachmann A."/>
            <person name="Corradi N."/>
        </authorList>
    </citation>
    <scope>NUCLEOTIDE SEQUENCE [LARGE SCALE GENOMIC DNA]</scope>
    <source>
        <strain evidence="2 3">A5</strain>
    </source>
</reference>
<dbReference type="VEuPathDB" id="FungiDB:RhiirFUN_017394"/>
<dbReference type="EMBL" id="LLXJ01001483">
    <property type="protein sequence ID" value="PKC01939.1"/>
    <property type="molecule type" value="Genomic_DNA"/>
</dbReference>
<proteinExistence type="predicted"/>
<evidence type="ECO:0000256" key="1">
    <source>
        <dbReference type="SAM" id="MobiDB-lite"/>
    </source>
</evidence>
<name>A0A2N0P545_9GLOM</name>
<feature type="region of interest" description="Disordered" evidence="1">
    <location>
        <begin position="828"/>
        <end position="849"/>
    </location>
</feature>
<feature type="region of interest" description="Disordered" evidence="1">
    <location>
        <begin position="1085"/>
        <end position="1109"/>
    </location>
</feature>
<feature type="compositionally biased region" description="Polar residues" evidence="1">
    <location>
        <begin position="831"/>
        <end position="841"/>
    </location>
</feature>
<gene>
    <name evidence="2" type="ORF">RhiirA5_455253</name>
</gene>
<dbReference type="Proteomes" id="UP000232722">
    <property type="component" value="Unassembled WGS sequence"/>
</dbReference>
<evidence type="ECO:0000313" key="2">
    <source>
        <dbReference type="EMBL" id="PKC01939.1"/>
    </source>
</evidence>
<dbReference type="VEuPathDB" id="FungiDB:RhiirFUN_010343"/>
<evidence type="ECO:0000313" key="3">
    <source>
        <dbReference type="Proteomes" id="UP000232722"/>
    </source>
</evidence>
<accession>A0A2N0P545</accession>
<sequence>MSKSHITPGKLVATGIIVPELHYDPYLRDWWIFSKETAQDKHYPIPLRLGLEVMIQLNNNPFIIRIVRNVHSFLQPGYICEGRGQSSGISTSASAAITSVYQSIFGSKTKYAGLSYLGLDQPETAQKLLEGITFRPFIIELENITVFVSCLGKITISNTNKVGHNYAASLFHKYRRVQSVFYQHIDKNFFVITIYQNSQIVAEYKDISPNAVWNKTGVLTSILGDTLFVINHSITLDKINQARQELGSCQLPNQCMLTDWNNEIIMEHLYELYLKRNIRRSVEWRQVFQNWMQQKSHIIELYTHFCEIYDLDYKFQERELHAWRMMLRATGCTNITPYNKDVSCNEFWTNAPDPEKDRKTIAKLYEEGLLNVNSQADTLWNCFRNSYNANSKGIDGKMRILSIIAENFTYKEIIEQLEVSPNSVSMARKHSRINGPGCPALEKPVIVRSKMSEVKEKEFQLFFADKANVNMSSYKMDAKTQMPVLYLKDQKSALWEKFSATYPNGMKRTSFMSRLQNSHFKYREDLGGLCITCNDYGYQPFENLIELVTINFSNKIQRDQLIHKLECLRRHLKRNYERELFVNEDGTADHVDCINHCLLFAFGECMHQHVSRCQECDEIFTLFKDLTNRLDPIHHPKLLEYQEQLVCYLAHQTRKAYLNAQFNSTLRELDNYGAIIVVDYKMRILPATSRETKKLDVQAYDHWSADTKQDAWFTASCFESVFTTMDPKPLWVKIISDNGGHYHNSELMTIISHWYDWYNIEVRGWIFLEPGEAKTTVDSHHATIAHAIKRYIRVGCDLTEGENIETALQDLSGTSVSHIEPNRNIEILVDQENSGNNQKSKNTNEKKPKTIPGISKWFEWNWPITGQFAGYIRARSLPHIGKWNDFSPAQIDNLYSTVRPSLTASDPTKSSTPWIMPIPKKTDRRINEINEDNEITKEITAENNKSGSKYTKKNSYNIPIILILYTLCETVGNAKILNNKIHSLDQEFPLSKGWALKENLKLGNKGGGKRISKKVVQYLQGFFLAGNLKAADRYSPENMHTCLKELAEEGELTLEEIPTVKTIKGWIGRYSANFKKEASEKALVENMENSQSVTAVEGSTRPNKRQKKG</sequence>
<dbReference type="VEuPathDB" id="FungiDB:RhiirA1_482899"/>
<protein>
    <submittedName>
        <fullName evidence="2">Uncharacterized protein</fullName>
    </submittedName>
</protein>
<comment type="caution">
    <text evidence="2">The sequence shown here is derived from an EMBL/GenBank/DDBJ whole genome shotgun (WGS) entry which is preliminary data.</text>
</comment>
<dbReference type="VEuPathDB" id="FungiDB:FUN_011005"/>
<reference evidence="2 3" key="2">
    <citation type="submission" date="2017-09" db="EMBL/GenBank/DDBJ databases">
        <title>Extensive intraspecific genome diversity in a model arbuscular mycorrhizal fungus.</title>
        <authorList>
            <person name="Chen E.C."/>
            <person name="Morin E."/>
            <person name="Beaudet D."/>
            <person name="Noel J."/>
            <person name="Ndikumana S."/>
            <person name="Charron P."/>
            <person name="St-Onge C."/>
            <person name="Giorgi J."/>
            <person name="Grigoriev I.V."/>
            <person name="Roux C."/>
            <person name="Martin F.M."/>
            <person name="Corradi N."/>
        </authorList>
    </citation>
    <scope>NUCLEOTIDE SEQUENCE [LARGE SCALE GENOMIC DNA]</scope>
    <source>
        <strain evidence="2 3">A5</strain>
    </source>
</reference>
<dbReference type="VEuPathDB" id="FungiDB:RhiirA1_393343"/>
<organism evidence="2 3">
    <name type="scientific">Rhizophagus irregularis</name>
    <dbReference type="NCBI Taxonomy" id="588596"/>
    <lineage>
        <taxon>Eukaryota</taxon>
        <taxon>Fungi</taxon>
        <taxon>Fungi incertae sedis</taxon>
        <taxon>Mucoromycota</taxon>
        <taxon>Glomeromycotina</taxon>
        <taxon>Glomeromycetes</taxon>
        <taxon>Glomerales</taxon>
        <taxon>Glomeraceae</taxon>
        <taxon>Rhizophagus</taxon>
    </lineage>
</organism>
<dbReference type="VEuPathDB" id="FungiDB:FUN_004629"/>